<sequence length="379" mass="42345">MKIEQNQRAYAAPAPENRSITDGRTQSTQTIRSEDHASAAGRLPMDRFVKTAGDIRNMTDALNVLNLEQWLPGARISVQDLSGKDQLILYARNHPGQFQLVLSPEVLQKMQNDTEFRDWCLDELSKTWKSLLNQAERYTSSGRKVTGTGIYVGADGKICQWIASQEPGNVQNLPGPSTKALFQGNSISRYHNRDGSTITLKKKPSYTPSRDLSRLARARNQQMVKVTISSIRRSIYQLKSGSYDAKEAMPLTNQAEQVLRKALLKSKQLKREELIDSARKRAERSRNLKKAMYLKRLLKEKQVKRTVREYGQIHDYYPSPQELKAEEERLKDQLKNAVGGISQTGRDMASPSSPAASPGNPSAAAMPSGGTAVTIDITI</sequence>
<accession>A0A949NAM2</accession>
<gene>
    <name evidence="2" type="ORF">KTH89_08730</name>
</gene>
<dbReference type="EMBL" id="JAHQCW010000011">
    <property type="protein sequence ID" value="MBU9736622.1"/>
    <property type="molecule type" value="Genomic_DNA"/>
</dbReference>
<protein>
    <submittedName>
        <fullName evidence="2">Uncharacterized protein</fullName>
    </submittedName>
</protein>
<reference evidence="2" key="1">
    <citation type="submission" date="2021-06" db="EMBL/GenBank/DDBJ databases">
        <title>Description of novel taxa of the family Lachnospiraceae.</title>
        <authorList>
            <person name="Chaplin A.V."/>
            <person name="Sokolova S.R."/>
            <person name="Pikina A.P."/>
            <person name="Korzhanova M."/>
            <person name="Belova V."/>
            <person name="Korostin D."/>
            <person name="Efimov B.A."/>
        </authorList>
    </citation>
    <scope>NUCLEOTIDE SEQUENCE</scope>
    <source>
        <strain evidence="2">ASD5720</strain>
    </source>
</reference>
<keyword evidence="3" id="KW-1185">Reference proteome</keyword>
<name>A0A949NAM2_9FIRM</name>
<evidence type="ECO:0000256" key="1">
    <source>
        <dbReference type="SAM" id="MobiDB-lite"/>
    </source>
</evidence>
<dbReference type="InterPro" id="IPR046097">
    <property type="entry name" value="DUF6033"/>
</dbReference>
<feature type="region of interest" description="Disordered" evidence="1">
    <location>
        <begin position="340"/>
        <end position="379"/>
    </location>
</feature>
<evidence type="ECO:0000313" key="3">
    <source>
        <dbReference type="Proteomes" id="UP000712157"/>
    </source>
</evidence>
<dbReference type="Proteomes" id="UP000712157">
    <property type="component" value="Unassembled WGS sequence"/>
</dbReference>
<organism evidence="2 3">
    <name type="scientific">Diplocloster agilis</name>
    <dbReference type="NCBI Taxonomy" id="2850323"/>
    <lineage>
        <taxon>Bacteria</taxon>
        <taxon>Bacillati</taxon>
        <taxon>Bacillota</taxon>
        <taxon>Clostridia</taxon>
        <taxon>Lachnospirales</taxon>
        <taxon>Lachnospiraceae</taxon>
        <taxon>Diplocloster</taxon>
    </lineage>
</organism>
<comment type="caution">
    <text evidence="2">The sequence shown here is derived from an EMBL/GenBank/DDBJ whole genome shotgun (WGS) entry which is preliminary data.</text>
</comment>
<dbReference type="AlphaFoldDB" id="A0A949NAM2"/>
<feature type="compositionally biased region" description="Polar residues" evidence="1">
    <location>
        <begin position="18"/>
        <end position="31"/>
    </location>
</feature>
<feature type="compositionally biased region" description="Low complexity" evidence="1">
    <location>
        <begin position="349"/>
        <end position="370"/>
    </location>
</feature>
<proteinExistence type="predicted"/>
<feature type="region of interest" description="Disordered" evidence="1">
    <location>
        <begin position="1"/>
        <end position="39"/>
    </location>
</feature>
<dbReference type="RefSeq" id="WP_238721398.1">
    <property type="nucleotide sequence ID" value="NZ_JAHQCW010000011.1"/>
</dbReference>
<dbReference type="Pfam" id="PF19498">
    <property type="entry name" value="DUF6033"/>
    <property type="match status" value="1"/>
</dbReference>
<evidence type="ECO:0000313" key="2">
    <source>
        <dbReference type="EMBL" id="MBU9736622.1"/>
    </source>
</evidence>